<reference evidence="2 3" key="1">
    <citation type="submission" date="2016-10" db="EMBL/GenBank/DDBJ databases">
        <authorList>
            <person name="Varghese N."/>
            <person name="Submissions S."/>
        </authorList>
    </citation>
    <scope>NUCLEOTIDE SEQUENCE [LARGE SCALE GENOMIC DNA]</scope>
    <source>
        <strain evidence="2 3">DSM 17833</strain>
    </source>
</reference>
<proteinExistence type="predicted"/>
<keyword evidence="1" id="KW-1133">Transmembrane helix</keyword>
<sequence>MHLRDVIQPAATATHVVGLCALAYFASAQLVGLSGLLAWWAGMSQGDAVMLALMLGFIYLLVLLLWGFSCERRRNAWLLLGGLSLLAWGTPLLLQGHP</sequence>
<feature type="transmembrane region" description="Helical" evidence="1">
    <location>
        <begin position="21"/>
        <end position="42"/>
    </location>
</feature>
<feature type="transmembrane region" description="Helical" evidence="1">
    <location>
        <begin position="48"/>
        <end position="68"/>
    </location>
</feature>
<protein>
    <recommendedName>
        <fullName evidence="4">Iron uptake protein</fullName>
    </recommendedName>
</protein>
<dbReference type="EMBL" id="FMTL01000003">
    <property type="protein sequence ID" value="SCW75366.1"/>
    <property type="molecule type" value="Genomic_DNA"/>
</dbReference>
<keyword evidence="3" id="KW-1185">Reference proteome</keyword>
<feature type="transmembrane region" description="Helical" evidence="1">
    <location>
        <begin position="75"/>
        <end position="94"/>
    </location>
</feature>
<dbReference type="Proteomes" id="UP000242418">
    <property type="component" value="Unassembled WGS sequence"/>
</dbReference>
<organism evidence="2 3">
    <name type="scientific">Pseudomonas peli</name>
    <dbReference type="NCBI Taxonomy" id="592361"/>
    <lineage>
        <taxon>Bacteria</taxon>
        <taxon>Pseudomonadati</taxon>
        <taxon>Pseudomonadota</taxon>
        <taxon>Gammaproteobacteria</taxon>
        <taxon>Pseudomonadales</taxon>
        <taxon>Pseudomonadaceae</taxon>
        <taxon>Pseudomonas</taxon>
    </lineage>
</organism>
<evidence type="ECO:0000256" key="1">
    <source>
        <dbReference type="SAM" id="Phobius"/>
    </source>
</evidence>
<accession>A0AB37Z9Y6</accession>
<evidence type="ECO:0008006" key="4">
    <source>
        <dbReference type="Google" id="ProtNLM"/>
    </source>
</evidence>
<keyword evidence="1" id="KW-0812">Transmembrane</keyword>
<dbReference type="RefSeq" id="WP_090254279.1">
    <property type="nucleotide sequence ID" value="NZ_FMTL01000003.1"/>
</dbReference>
<name>A0AB37Z9Y6_9PSED</name>
<evidence type="ECO:0000313" key="2">
    <source>
        <dbReference type="EMBL" id="SCW75366.1"/>
    </source>
</evidence>
<comment type="caution">
    <text evidence="2">The sequence shown here is derived from an EMBL/GenBank/DDBJ whole genome shotgun (WGS) entry which is preliminary data.</text>
</comment>
<evidence type="ECO:0000313" key="3">
    <source>
        <dbReference type="Proteomes" id="UP000242418"/>
    </source>
</evidence>
<dbReference type="AlphaFoldDB" id="A0AB37Z9Y6"/>
<keyword evidence="1" id="KW-0472">Membrane</keyword>
<gene>
    <name evidence="2" type="ORF">SAMN05216370_3195</name>
</gene>